<keyword evidence="2" id="KW-0560">Oxidoreductase</keyword>
<dbReference type="Gene3D" id="3.40.50.720">
    <property type="entry name" value="NAD(P)-binding Rossmann-like Domain"/>
    <property type="match status" value="1"/>
</dbReference>
<evidence type="ECO:0000256" key="1">
    <source>
        <dbReference type="ARBA" id="ARBA00006484"/>
    </source>
</evidence>
<dbReference type="PROSITE" id="PS00061">
    <property type="entry name" value="ADH_SHORT"/>
    <property type="match status" value="1"/>
</dbReference>
<sequence>MDETHLREKGASGPRPHDAGVKGLALVTGASTGIGYELAKCAAEAGYDLIIVADEPAIRPAAERLRAYGHQVEPIETDLASQEGVQGLLEAIAAHNRPVELLMANAGRGLGHAFVDQDLEAVRRVVETNVMGTLALVHPIAGAMQARGRGRILFTGSIAGFMPGSFQAVYNASKAFINSFSFALRDELKDTGVTVSCLMPGPTDTAFFERADLEDTAIGQGKKDDPAMVARVGFDAMMAGEGDVVSGWKNKLQSAIANVTPSGLLASQHRKMAEPGSAS</sequence>
<organism evidence="4 5">
    <name type="scientific">Xaviernesmea rhizosphaerae</name>
    <dbReference type="NCBI Taxonomy" id="1672749"/>
    <lineage>
        <taxon>Bacteria</taxon>
        <taxon>Pseudomonadati</taxon>
        <taxon>Pseudomonadota</taxon>
        <taxon>Alphaproteobacteria</taxon>
        <taxon>Hyphomicrobiales</taxon>
        <taxon>Rhizobiaceae</taxon>
        <taxon>Rhizobium/Agrobacterium group</taxon>
        <taxon>Xaviernesmea</taxon>
    </lineage>
</organism>
<evidence type="ECO:0000313" key="4">
    <source>
        <dbReference type="EMBL" id="OLP53654.1"/>
    </source>
</evidence>
<reference evidence="4 5" key="1">
    <citation type="submission" date="2016-09" db="EMBL/GenBank/DDBJ databases">
        <title>Rhizobium sp. nov., a novel species isolated from the rice rhizosphere.</title>
        <authorList>
            <person name="Zhao J."/>
            <person name="Zhang X."/>
        </authorList>
    </citation>
    <scope>NUCLEOTIDE SEQUENCE [LARGE SCALE GENOMIC DNA]</scope>
    <source>
        <strain evidence="4 5">MH17</strain>
    </source>
</reference>
<evidence type="ECO:0000313" key="5">
    <source>
        <dbReference type="Proteomes" id="UP000186143"/>
    </source>
</evidence>
<dbReference type="GO" id="GO:0016491">
    <property type="term" value="F:oxidoreductase activity"/>
    <property type="evidence" value="ECO:0007669"/>
    <property type="project" value="UniProtKB-KW"/>
</dbReference>
<dbReference type="SUPFAM" id="SSF51735">
    <property type="entry name" value="NAD(P)-binding Rossmann-fold domains"/>
    <property type="match status" value="1"/>
</dbReference>
<dbReference type="PRINTS" id="PR00081">
    <property type="entry name" value="GDHRDH"/>
</dbReference>
<dbReference type="Proteomes" id="UP000186143">
    <property type="component" value="Unassembled WGS sequence"/>
</dbReference>
<dbReference type="Pfam" id="PF00106">
    <property type="entry name" value="adh_short"/>
    <property type="match status" value="1"/>
</dbReference>
<dbReference type="InterPro" id="IPR036291">
    <property type="entry name" value="NAD(P)-bd_dom_sf"/>
</dbReference>
<dbReference type="SMART" id="SM00822">
    <property type="entry name" value="PKS_KR"/>
    <property type="match status" value="1"/>
</dbReference>
<dbReference type="CDD" id="cd05233">
    <property type="entry name" value="SDR_c"/>
    <property type="match status" value="1"/>
</dbReference>
<evidence type="ECO:0000259" key="3">
    <source>
        <dbReference type="SMART" id="SM00822"/>
    </source>
</evidence>
<gene>
    <name evidence="4" type="ORF">BJF92_05755</name>
</gene>
<dbReference type="EMBL" id="MKIO01000039">
    <property type="protein sequence ID" value="OLP53654.1"/>
    <property type="molecule type" value="Genomic_DNA"/>
</dbReference>
<protein>
    <submittedName>
        <fullName evidence="4">Oxidoreductase</fullName>
    </submittedName>
</protein>
<comment type="similarity">
    <text evidence="1">Belongs to the short-chain dehydrogenases/reductases (SDR) family.</text>
</comment>
<feature type="domain" description="Ketoreductase" evidence="3">
    <location>
        <begin position="23"/>
        <end position="205"/>
    </location>
</feature>
<dbReference type="AlphaFoldDB" id="A0A1Q9AFF1"/>
<proteinExistence type="inferred from homology"/>
<dbReference type="STRING" id="1672749.BJF92_05755"/>
<comment type="caution">
    <text evidence="4">The sequence shown here is derived from an EMBL/GenBank/DDBJ whole genome shotgun (WGS) entry which is preliminary data.</text>
</comment>
<accession>A0A1Q9AFF1</accession>
<dbReference type="OrthoDB" id="9808814at2"/>
<dbReference type="InterPro" id="IPR020904">
    <property type="entry name" value="Sc_DH/Rdtase_CS"/>
</dbReference>
<name>A0A1Q9AFF1_9HYPH</name>
<dbReference type="GO" id="GO:0016020">
    <property type="term" value="C:membrane"/>
    <property type="evidence" value="ECO:0007669"/>
    <property type="project" value="TreeGrafter"/>
</dbReference>
<dbReference type="PANTHER" id="PTHR44196">
    <property type="entry name" value="DEHYDROGENASE/REDUCTASE SDR FAMILY MEMBER 7B"/>
    <property type="match status" value="1"/>
</dbReference>
<dbReference type="InterPro" id="IPR057326">
    <property type="entry name" value="KR_dom"/>
</dbReference>
<dbReference type="PANTHER" id="PTHR44196:SF2">
    <property type="entry name" value="SHORT-CHAIN DEHYDROGENASE-RELATED"/>
    <property type="match status" value="1"/>
</dbReference>
<evidence type="ECO:0000256" key="2">
    <source>
        <dbReference type="ARBA" id="ARBA00023002"/>
    </source>
</evidence>
<dbReference type="InterPro" id="IPR002347">
    <property type="entry name" value="SDR_fam"/>
</dbReference>
<dbReference type="RefSeq" id="WP_075636300.1">
    <property type="nucleotide sequence ID" value="NZ_MKIO01000039.1"/>
</dbReference>